<feature type="compositionally biased region" description="Polar residues" evidence="1">
    <location>
        <begin position="211"/>
        <end position="238"/>
    </location>
</feature>
<feature type="region of interest" description="Disordered" evidence="1">
    <location>
        <begin position="189"/>
        <end position="279"/>
    </location>
</feature>
<dbReference type="Proteomes" id="UP001152888">
    <property type="component" value="Unassembled WGS sequence"/>
</dbReference>
<keyword evidence="3" id="KW-1185">Reference proteome</keyword>
<sequence length="301" mass="33520">MNFKPSTREEIWRITTKDLGGLPNTVTDVVPSPTSSSCTFDILTKIFAAGLSTPTALRIVAPSLVTSTLPAFLPLDTRILSIPFGPKVLFTNSPIAIAPTKLLNLAISAFSSSASCLSTLTGFKDIYGKCKIVDYAFGIIFKSKIRSERKQLLADSTNQTMSARQTFKLPTVWEGKPVAVIRPFNRMHPEEENWDDPWPRTHMGTTPPHQPSESRTPMNTTPQHPPSGSRTPMDTTPVSRYGVRNPAPEVAVEENWDDEAGSNSDQLIQAPMQRRIPPDMGRGARLRWIIQERRRLRQVQQ</sequence>
<accession>A0A9P0KR63</accession>
<reference evidence="2" key="1">
    <citation type="submission" date="2022-03" db="EMBL/GenBank/DDBJ databases">
        <authorList>
            <person name="Sayadi A."/>
        </authorList>
    </citation>
    <scope>NUCLEOTIDE SEQUENCE</scope>
</reference>
<name>A0A9P0KR63_ACAOB</name>
<evidence type="ECO:0000256" key="1">
    <source>
        <dbReference type="SAM" id="MobiDB-lite"/>
    </source>
</evidence>
<organism evidence="2 3">
    <name type="scientific">Acanthoscelides obtectus</name>
    <name type="common">Bean weevil</name>
    <name type="synonym">Bruchus obtectus</name>
    <dbReference type="NCBI Taxonomy" id="200917"/>
    <lineage>
        <taxon>Eukaryota</taxon>
        <taxon>Metazoa</taxon>
        <taxon>Ecdysozoa</taxon>
        <taxon>Arthropoda</taxon>
        <taxon>Hexapoda</taxon>
        <taxon>Insecta</taxon>
        <taxon>Pterygota</taxon>
        <taxon>Neoptera</taxon>
        <taxon>Endopterygota</taxon>
        <taxon>Coleoptera</taxon>
        <taxon>Polyphaga</taxon>
        <taxon>Cucujiformia</taxon>
        <taxon>Chrysomeloidea</taxon>
        <taxon>Chrysomelidae</taxon>
        <taxon>Bruchinae</taxon>
        <taxon>Bruchini</taxon>
        <taxon>Acanthoscelides</taxon>
    </lineage>
</organism>
<feature type="compositionally biased region" description="Acidic residues" evidence="1">
    <location>
        <begin position="251"/>
        <end position="260"/>
    </location>
</feature>
<protein>
    <submittedName>
        <fullName evidence="2">Uncharacterized protein</fullName>
    </submittedName>
</protein>
<comment type="caution">
    <text evidence="2">The sequence shown here is derived from an EMBL/GenBank/DDBJ whole genome shotgun (WGS) entry which is preliminary data.</text>
</comment>
<evidence type="ECO:0000313" key="3">
    <source>
        <dbReference type="Proteomes" id="UP001152888"/>
    </source>
</evidence>
<proteinExistence type="predicted"/>
<gene>
    <name evidence="2" type="ORF">ACAOBT_LOCUS14128</name>
</gene>
<dbReference type="AlphaFoldDB" id="A0A9P0KR63"/>
<dbReference type="EMBL" id="CAKOFQ010006898">
    <property type="protein sequence ID" value="CAH1980708.1"/>
    <property type="molecule type" value="Genomic_DNA"/>
</dbReference>
<evidence type="ECO:0000313" key="2">
    <source>
        <dbReference type="EMBL" id="CAH1980708.1"/>
    </source>
</evidence>